<keyword evidence="2" id="KW-1185">Reference proteome</keyword>
<keyword evidence="1" id="KW-0472">Membrane</keyword>
<feature type="transmembrane region" description="Helical" evidence="1">
    <location>
        <begin position="49"/>
        <end position="66"/>
    </location>
</feature>
<sequence>MSVVCISCSKLYTGSNTEHILYSTKFGHVKGASCLKSGYVKMVVEEDLAVLYILIAAFYWCGFWSVEYNWDTDFGLVPFTGVSFNNFRKNIIEFCVGFENGSLKNKNKVAYFVGKCSIFSVGTDKFCAKESWLANINVRFKTENFSKDIRNEKIVSHEICGISKILKYDNERCRREVYINYPVGDFPDVTSQVIHEFSPTIISTKYYEKYLIYTFIPNAENSMLHVHLINGALKIVNKQKIDDFDWSIGVFALDKTHELLARVVKIPIVLIFHHGFKTLNFYTVI</sequence>
<accession>A0A0K0F9D7</accession>
<evidence type="ECO:0000313" key="2">
    <source>
        <dbReference type="Proteomes" id="UP000035680"/>
    </source>
</evidence>
<keyword evidence="1" id="KW-1133">Transmembrane helix</keyword>
<proteinExistence type="predicted"/>
<dbReference type="Proteomes" id="UP000035680">
    <property type="component" value="Unassembled WGS sequence"/>
</dbReference>
<dbReference type="WBParaSite" id="SVE_0543800.1">
    <property type="protein sequence ID" value="SVE_0543800.1"/>
    <property type="gene ID" value="SVE_0543800"/>
</dbReference>
<protein>
    <submittedName>
        <fullName evidence="3">Uncharacterized protein</fullName>
    </submittedName>
</protein>
<reference evidence="3" key="2">
    <citation type="submission" date="2015-08" db="UniProtKB">
        <authorList>
            <consortium name="WormBaseParasite"/>
        </authorList>
    </citation>
    <scope>IDENTIFICATION</scope>
</reference>
<reference evidence="2" key="1">
    <citation type="submission" date="2014-07" db="EMBL/GenBank/DDBJ databases">
        <authorList>
            <person name="Martin A.A"/>
            <person name="De Silva N."/>
        </authorList>
    </citation>
    <scope>NUCLEOTIDE SEQUENCE</scope>
</reference>
<evidence type="ECO:0000313" key="3">
    <source>
        <dbReference type="WBParaSite" id="SVE_0543800.1"/>
    </source>
</evidence>
<organism evidence="2 3">
    <name type="scientific">Strongyloides venezuelensis</name>
    <name type="common">Threadworm</name>
    <dbReference type="NCBI Taxonomy" id="75913"/>
    <lineage>
        <taxon>Eukaryota</taxon>
        <taxon>Metazoa</taxon>
        <taxon>Ecdysozoa</taxon>
        <taxon>Nematoda</taxon>
        <taxon>Chromadorea</taxon>
        <taxon>Rhabditida</taxon>
        <taxon>Tylenchina</taxon>
        <taxon>Panagrolaimomorpha</taxon>
        <taxon>Strongyloidoidea</taxon>
        <taxon>Strongyloididae</taxon>
        <taxon>Strongyloides</taxon>
    </lineage>
</organism>
<name>A0A0K0F9D7_STRVS</name>
<evidence type="ECO:0000256" key="1">
    <source>
        <dbReference type="SAM" id="Phobius"/>
    </source>
</evidence>
<keyword evidence="1" id="KW-0812">Transmembrane</keyword>
<dbReference type="AlphaFoldDB" id="A0A0K0F9D7"/>